<sequence>MRPPDPIDMQPPLAAATFTSPDPHVALQEAIATVNRLLVSAADLTNQAKALQDQLPHILDHFNEEATADHVWVRAVAHTPAQIEAQNAGVPHGSHTWRVVFVGREPGLYTTIKEADHIVRGCPRQQIHTKASKREAMVYYRKMWETQMVEKWVELEDK</sequence>
<accession>A0AAD7F3J4</accession>
<dbReference type="Proteomes" id="UP001218218">
    <property type="component" value="Unassembled WGS sequence"/>
</dbReference>
<gene>
    <name evidence="1" type="ORF">DFH08DRAFT_946569</name>
</gene>
<protein>
    <submittedName>
        <fullName evidence="1">Uncharacterized protein</fullName>
    </submittedName>
</protein>
<dbReference type="EMBL" id="JARIHO010000001">
    <property type="protein sequence ID" value="KAJ7367582.1"/>
    <property type="molecule type" value="Genomic_DNA"/>
</dbReference>
<name>A0AAD7F3J4_9AGAR</name>
<proteinExistence type="predicted"/>
<evidence type="ECO:0000313" key="2">
    <source>
        <dbReference type="Proteomes" id="UP001218218"/>
    </source>
</evidence>
<reference evidence="1" key="1">
    <citation type="submission" date="2023-03" db="EMBL/GenBank/DDBJ databases">
        <title>Massive genome expansion in bonnet fungi (Mycena s.s.) driven by repeated elements and novel gene families across ecological guilds.</title>
        <authorList>
            <consortium name="Lawrence Berkeley National Laboratory"/>
            <person name="Harder C.B."/>
            <person name="Miyauchi S."/>
            <person name="Viragh M."/>
            <person name="Kuo A."/>
            <person name="Thoen E."/>
            <person name="Andreopoulos B."/>
            <person name="Lu D."/>
            <person name="Skrede I."/>
            <person name="Drula E."/>
            <person name="Henrissat B."/>
            <person name="Morin E."/>
            <person name="Kohler A."/>
            <person name="Barry K."/>
            <person name="LaButti K."/>
            <person name="Morin E."/>
            <person name="Salamov A."/>
            <person name="Lipzen A."/>
            <person name="Mereny Z."/>
            <person name="Hegedus B."/>
            <person name="Baldrian P."/>
            <person name="Stursova M."/>
            <person name="Weitz H."/>
            <person name="Taylor A."/>
            <person name="Grigoriev I.V."/>
            <person name="Nagy L.G."/>
            <person name="Martin F."/>
            <person name="Kauserud H."/>
        </authorList>
    </citation>
    <scope>NUCLEOTIDE SEQUENCE</scope>
    <source>
        <strain evidence="1">CBHHK002</strain>
    </source>
</reference>
<dbReference type="AlphaFoldDB" id="A0AAD7F3J4"/>
<evidence type="ECO:0000313" key="1">
    <source>
        <dbReference type="EMBL" id="KAJ7367582.1"/>
    </source>
</evidence>
<keyword evidence="2" id="KW-1185">Reference proteome</keyword>
<organism evidence="1 2">
    <name type="scientific">Mycena albidolilacea</name>
    <dbReference type="NCBI Taxonomy" id="1033008"/>
    <lineage>
        <taxon>Eukaryota</taxon>
        <taxon>Fungi</taxon>
        <taxon>Dikarya</taxon>
        <taxon>Basidiomycota</taxon>
        <taxon>Agaricomycotina</taxon>
        <taxon>Agaricomycetes</taxon>
        <taxon>Agaricomycetidae</taxon>
        <taxon>Agaricales</taxon>
        <taxon>Marasmiineae</taxon>
        <taxon>Mycenaceae</taxon>
        <taxon>Mycena</taxon>
    </lineage>
</organism>
<comment type="caution">
    <text evidence="1">The sequence shown here is derived from an EMBL/GenBank/DDBJ whole genome shotgun (WGS) entry which is preliminary data.</text>
</comment>